<keyword evidence="3" id="KW-1185">Reference proteome</keyword>
<dbReference type="Pfam" id="PF00578">
    <property type="entry name" value="AhpC-TSA"/>
    <property type="match status" value="1"/>
</dbReference>
<sequence length="196" mass="21432">MFERPIVTDIKPVLPRTPVPSLELQLAPDGAAFSLHAERPAHFSLVVVYRGLHCPICRTQLRDLESKLDAFIEKGVRVIALSTDSEERAARAKTDWGLPRLRVGYGFSLNAAREWGLFLSAGRGTTSIGVEEPALFAEPGLFLVRPDGTLYFSSVQTMPFARPSFADILGAIDFVIAKDYPARGEVATLEDGLAAF</sequence>
<evidence type="ECO:0000313" key="3">
    <source>
        <dbReference type="Proteomes" id="UP001596060"/>
    </source>
</evidence>
<feature type="domain" description="Thioredoxin" evidence="1">
    <location>
        <begin position="13"/>
        <end position="177"/>
    </location>
</feature>
<gene>
    <name evidence="2" type="ORF">ACFPN9_21005</name>
</gene>
<organism evidence="2 3">
    <name type="scientific">Bosea massiliensis</name>
    <dbReference type="NCBI Taxonomy" id="151419"/>
    <lineage>
        <taxon>Bacteria</taxon>
        <taxon>Pseudomonadati</taxon>
        <taxon>Pseudomonadota</taxon>
        <taxon>Alphaproteobacteria</taxon>
        <taxon>Hyphomicrobiales</taxon>
        <taxon>Boseaceae</taxon>
        <taxon>Bosea</taxon>
    </lineage>
</organism>
<dbReference type="Proteomes" id="UP001596060">
    <property type="component" value="Unassembled WGS sequence"/>
</dbReference>
<dbReference type="CDD" id="cd02970">
    <property type="entry name" value="PRX_like2"/>
    <property type="match status" value="1"/>
</dbReference>
<dbReference type="PROSITE" id="PS51352">
    <property type="entry name" value="THIOREDOXIN_2"/>
    <property type="match status" value="1"/>
</dbReference>
<name>A0ABW0P7C8_9HYPH</name>
<dbReference type="InterPro" id="IPR000866">
    <property type="entry name" value="AhpC/TSA"/>
</dbReference>
<comment type="caution">
    <text evidence="2">The sequence shown here is derived from an EMBL/GenBank/DDBJ whole genome shotgun (WGS) entry which is preliminary data.</text>
</comment>
<dbReference type="RefSeq" id="WP_066721413.1">
    <property type="nucleotide sequence ID" value="NZ_JBHSLU010000068.1"/>
</dbReference>
<dbReference type="Gene3D" id="3.40.30.10">
    <property type="entry name" value="Glutaredoxin"/>
    <property type="match status" value="1"/>
</dbReference>
<proteinExistence type="predicted"/>
<dbReference type="InterPro" id="IPR036249">
    <property type="entry name" value="Thioredoxin-like_sf"/>
</dbReference>
<dbReference type="SUPFAM" id="SSF52833">
    <property type="entry name" value="Thioredoxin-like"/>
    <property type="match status" value="1"/>
</dbReference>
<evidence type="ECO:0000313" key="2">
    <source>
        <dbReference type="EMBL" id="MFC5507728.1"/>
    </source>
</evidence>
<protein>
    <submittedName>
        <fullName evidence="2">Peroxiredoxin-like family protein</fullName>
    </submittedName>
</protein>
<accession>A0ABW0P7C8</accession>
<dbReference type="EMBL" id="JBHSLU010000068">
    <property type="protein sequence ID" value="MFC5507728.1"/>
    <property type="molecule type" value="Genomic_DNA"/>
</dbReference>
<dbReference type="InterPro" id="IPR013766">
    <property type="entry name" value="Thioredoxin_domain"/>
</dbReference>
<evidence type="ECO:0000259" key="1">
    <source>
        <dbReference type="PROSITE" id="PS51352"/>
    </source>
</evidence>
<reference evidence="3" key="1">
    <citation type="journal article" date="2019" name="Int. J. Syst. Evol. Microbiol.">
        <title>The Global Catalogue of Microorganisms (GCM) 10K type strain sequencing project: providing services to taxonomists for standard genome sequencing and annotation.</title>
        <authorList>
            <consortium name="The Broad Institute Genomics Platform"/>
            <consortium name="The Broad Institute Genome Sequencing Center for Infectious Disease"/>
            <person name="Wu L."/>
            <person name="Ma J."/>
        </authorList>
    </citation>
    <scope>NUCLEOTIDE SEQUENCE [LARGE SCALE GENOMIC DNA]</scope>
    <source>
        <strain evidence="3">CCUG 43117</strain>
    </source>
</reference>